<protein>
    <submittedName>
        <fullName evidence="1">Unnamed protein product</fullName>
    </submittedName>
</protein>
<gene>
    <name evidence="1" type="ORF">Aory04_001049700</name>
</gene>
<reference evidence="1" key="1">
    <citation type="submission" date="2023-04" db="EMBL/GenBank/DDBJ databases">
        <title>Aspergillus oryzae NBRC 4228.</title>
        <authorList>
            <person name="Ichikawa N."/>
            <person name="Sato H."/>
            <person name="Tonouchi N."/>
        </authorList>
    </citation>
    <scope>NUCLEOTIDE SEQUENCE</scope>
    <source>
        <strain evidence="1">NBRC 4228</strain>
    </source>
</reference>
<proteinExistence type="predicted"/>
<dbReference type="EMBL" id="BSYA01000163">
    <property type="protein sequence ID" value="GMG35268.1"/>
    <property type="molecule type" value="Genomic_DNA"/>
</dbReference>
<evidence type="ECO:0000313" key="1">
    <source>
        <dbReference type="EMBL" id="GMG35268.1"/>
    </source>
</evidence>
<evidence type="ECO:0000313" key="2">
    <source>
        <dbReference type="Proteomes" id="UP001165205"/>
    </source>
</evidence>
<organism evidence="1 2">
    <name type="scientific">Aspergillus oryzae</name>
    <name type="common">Yellow koji mold</name>
    <dbReference type="NCBI Taxonomy" id="5062"/>
    <lineage>
        <taxon>Eukaryota</taxon>
        <taxon>Fungi</taxon>
        <taxon>Dikarya</taxon>
        <taxon>Ascomycota</taxon>
        <taxon>Pezizomycotina</taxon>
        <taxon>Eurotiomycetes</taxon>
        <taxon>Eurotiomycetidae</taxon>
        <taxon>Eurotiales</taxon>
        <taxon>Aspergillaceae</taxon>
        <taxon>Aspergillus</taxon>
        <taxon>Aspergillus subgen. Circumdati</taxon>
    </lineage>
</organism>
<accession>A0AAN5C146</accession>
<sequence length="83" mass="9161">MNSLRQFTRRKALQSLAVPPSQGFSTIRLWQRHFNSTPAVASRLAGIDPSKLTVTKTSSPKELTPAKDLVFGKTFTGMCNPQI</sequence>
<dbReference type="Proteomes" id="UP001165205">
    <property type="component" value="Unassembled WGS sequence"/>
</dbReference>
<dbReference type="AlphaFoldDB" id="A0AAN5C146"/>
<name>A0AAN5C146_ASPOZ</name>
<comment type="caution">
    <text evidence="1">The sequence shown here is derived from an EMBL/GenBank/DDBJ whole genome shotgun (WGS) entry which is preliminary data.</text>
</comment>